<dbReference type="GO" id="GO:0003810">
    <property type="term" value="F:protein-glutamine gamma-glutamyltransferase activity"/>
    <property type="evidence" value="ECO:0007669"/>
    <property type="project" value="UniProtKB-EC"/>
</dbReference>
<reference evidence="11 12" key="1">
    <citation type="submission" date="2020-04" db="EMBL/GenBank/DDBJ databases">
        <title>Chromosome-level genome assembly of a cyprinid fish Onychostoma macrolepis by integration of Nanopore Sequencing, Bionano and Hi-C technology.</title>
        <authorList>
            <person name="Wang D."/>
        </authorList>
    </citation>
    <scope>NUCLEOTIDE SEQUENCE [LARGE SCALE GENOMIC DNA]</scope>
    <source>
        <strain evidence="11">SWU-2019</strain>
        <tissue evidence="11">Muscle</tissue>
    </source>
</reference>
<evidence type="ECO:0000259" key="10">
    <source>
        <dbReference type="SMART" id="SM00460"/>
    </source>
</evidence>
<feature type="binding site" evidence="9">
    <location>
        <position position="443"/>
    </location>
    <ligand>
        <name>Ca(2+)</name>
        <dbReference type="ChEBI" id="CHEBI:29108"/>
    </ligand>
</feature>
<dbReference type="InterPro" id="IPR008958">
    <property type="entry name" value="Transglutaminase_C"/>
</dbReference>
<dbReference type="GO" id="GO:0046872">
    <property type="term" value="F:metal ion binding"/>
    <property type="evidence" value="ECO:0007669"/>
    <property type="project" value="UniProtKB-KW"/>
</dbReference>
<dbReference type="Gene3D" id="3.90.260.10">
    <property type="entry name" value="Transglutaminase-like"/>
    <property type="match status" value="1"/>
</dbReference>
<evidence type="ECO:0000256" key="6">
    <source>
        <dbReference type="ARBA" id="ARBA00024222"/>
    </source>
</evidence>
<dbReference type="SUPFAM" id="SSF81296">
    <property type="entry name" value="E set domains"/>
    <property type="match status" value="1"/>
</dbReference>
<evidence type="ECO:0000256" key="3">
    <source>
        <dbReference type="ARBA" id="ARBA00022723"/>
    </source>
</evidence>
<dbReference type="InterPro" id="IPR023608">
    <property type="entry name" value="Transglutaminase_animal"/>
</dbReference>
<dbReference type="Proteomes" id="UP000579812">
    <property type="component" value="Unassembled WGS sequence"/>
</dbReference>
<accession>A0A7J6BMB2</accession>
<evidence type="ECO:0000256" key="9">
    <source>
        <dbReference type="PIRSR" id="PIRSR000459-2"/>
    </source>
</evidence>
<keyword evidence="4 9" id="KW-0106">Calcium</keyword>
<dbReference type="Pfam" id="PF01841">
    <property type="entry name" value="Transglut_core"/>
    <property type="match status" value="1"/>
</dbReference>
<dbReference type="EC" id="2.3.2.13" evidence="6"/>
<organism evidence="11 12">
    <name type="scientific">Onychostoma macrolepis</name>
    <dbReference type="NCBI Taxonomy" id="369639"/>
    <lineage>
        <taxon>Eukaryota</taxon>
        <taxon>Metazoa</taxon>
        <taxon>Chordata</taxon>
        <taxon>Craniata</taxon>
        <taxon>Vertebrata</taxon>
        <taxon>Euteleostomi</taxon>
        <taxon>Actinopterygii</taxon>
        <taxon>Neopterygii</taxon>
        <taxon>Teleostei</taxon>
        <taxon>Ostariophysi</taxon>
        <taxon>Cypriniformes</taxon>
        <taxon>Cyprinidae</taxon>
        <taxon>Acrossocheilinae</taxon>
        <taxon>Onychostoma</taxon>
    </lineage>
</organism>
<gene>
    <name evidence="11" type="ORF">G5714_023717</name>
</gene>
<dbReference type="GO" id="GO:0072378">
    <property type="term" value="P:blood coagulation, fibrin clot formation"/>
    <property type="evidence" value="ECO:0007669"/>
    <property type="project" value="TreeGrafter"/>
</dbReference>
<comment type="cofactor">
    <cofactor evidence="9">
        <name>Ca(2+)</name>
        <dbReference type="ChEBI" id="CHEBI:29108"/>
    </cofactor>
    <text evidence="9">Binds 1 Ca(2+) ion per subunit.</text>
</comment>
<feature type="binding site" evidence="9">
    <location>
        <position position="445"/>
    </location>
    <ligand>
        <name>Ca(2+)</name>
        <dbReference type="ChEBI" id="CHEBI:29108"/>
    </ligand>
</feature>
<dbReference type="OrthoDB" id="437511at2759"/>
<dbReference type="PANTHER" id="PTHR11590">
    <property type="entry name" value="PROTEIN-GLUTAMINE GAMMA-GLUTAMYLTRANSFERASE"/>
    <property type="match status" value="1"/>
</dbReference>
<comment type="caution">
    <text evidence="11">The sequence shown here is derived from an EMBL/GenBank/DDBJ whole genome shotgun (WGS) entry which is preliminary data.</text>
</comment>
<dbReference type="FunFam" id="2.60.40.10:FF:000171">
    <property type="entry name" value="protein-glutamine gamma-glutamyltransferase 6"/>
    <property type="match status" value="1"/>
</dbReference>
<feature type="binding site" evidence="9">
    <location>
        <position position="492"/>
    </location>
    <ligand>
        <name>Ca(2+)</name>
        <dbReference type="ChEBI" id="CHEBI:29108"/>
    </ligand>
</feature>
<comment type="similarity">
    <text evidence="1">Belongs to the transglutaminase superfamily. Transglutaminase family.</text>
</comment>
<feature type="active site" evidence="8">
    <location>
        <position position="321"/>
    </location>
</feature>
<protein>
    <recommendedName>
        <fullName evidence="6">protein-glutamine gamma-glutamyltransferase</fullName>
        <ecNumber evidence="6">2.3.2.13</ecNumber>
    </recommendedName>
</protein>
<dbReference type="Gene3D" id="2.60.40.10">
    <property type="entry name" value="Immunoglobulins"/>
    <property type="match status" value="3"/>
</dbReference>
<dbReference type="InterPro" id="IPR001102">
    <property type="entry name" value="Transglutaminase_N"/>
</dbReference>
<proteinExistence type="inferred from homology"/>
<dbReference type="AlphaFoldDB" id="A0A7J6BMB2"/>
<dbReference type="InterPro" id="IPR050779">
    <property type="entry name" value="Transglutaminase"/>
</dbReference>
<keyword evidence="2" id="KW-0808">Transferase</keyword>
<evidence type="ECO:0000313" key="11">
    <source>
        <dbReference type="EMBL" id="KAF4096114.1"/>
    </source>
</evidence>
<keyword evidence="5" id="KW-0012">Acyltransferase</keyword>
<dbReference type="GO" id="GO:0007399">
    <property type="term" value="P:nervous system development"/>
    <property type="evidence" value="ECO:0007669"/>
    <property type="project" value="UniProtKB-ARBA"/>
</dbReference>
<dbReference type="SUPFAM" id="SSF54001">
    <property type="entry name" value="Cysteine proteinases"/>
    <property type="match status" value="1"/>
</dbReference>
<dbReference type="SUPFAM" id="SSF49309">
    <property type="entry name" value="Transglutaminase, two C-terminal domains"/>
    <property type="match status" value="2"/>
</dbReference>
<dbReference type="InterPro" id="IPR036985">
    <property type="entry name" value="Transglutaminase-like_sf"/>
</dbReference>
<dbReference type="SMART" id="SM00460">
    <property type="entry name" value="TGc"/>
    <property type="match status" value="1"/>
</dbReference>
<evidence type="ECO:0000256" key="5">
    <source>
        <dbReference type="ARBA" id="ARBA00023315"/>
    </source>
</evidence>
<evidence type="ECO:0000313" key="12">
    <source>
        <dbReference type="Proteomes" id="UP000579812"/>
    </source>
</evidence>
<dbReference type="InterPro" id="IPR002931">
    <property type="entry name" value="Transglutaminase-like"/>
</dbReference>
<sequence length="743" mass="84101">MSLLPYPTQPWELQRGRISIANSNYDESNPPKYEAFDVLRPRGPLDEETKAAGLSVLSIDMRVTENKKDHNTDKYTCSTLIVRRNKEFTIIIKLDRAFNAEQDDVQMEFLIGSSPDKNKGTYITVSIGKRKHNWHWKGRVVEIQGNDVTVGITPNASCIIGRFRTFVAVMTDLGKERTERNPDTDLYVLFNPWDPADQVYMDKEEDRQEYVMNDVGTIYNGEFNNITSRSWNFGQFEEGVLDACLLVMDAGKVPLLFRGNATEVVRQGSALMNAQDDDGLMVGSWTGEYSGGTAPTAWTGSPEILLKYAKEGCEPVCFAQCWVFAGVLNTFLRCLGIPTRVITNFFSAHDNTGNLKTDIVLDNEGKVDRSRMKDSIWNYHCWNEVYMKRLDLPEKYSGWQVVDSTPQETSDGLYRCGPTSVNAIKEGELSYPFDAKFVFAEMNSDVIYHMCDKYGKMKIIHVDSAYMGKLLVTKKKDCSKYEDITSAYKYPEGSLKEREAIHMAERRGVSTKDYLPLTEAGVDFELQADTIKMGDDLKLTLNIKNQTSQTRNLSTIITGCVVYYTGITSTTFMHENKSVTVEASKTESLTIDVKALEYMPYLVEQSNLLFMVYGHVEEKDASLFTMRVVTLSPPELSIKITGSPRVGKEVMVSVDFQNPYNFILRKVQLRIDGPGLITTKLKRYSQILPGASVEYKVSLFPRSLGKKVLMACLDCPLLRQVTTQLEFEVVQDHSENGNKIEKR</sequence>
<feature type="active site" evidence="8">
    <location>
        <position position="403"/>
    </location>
</feature>
<keyword evidence="12" id="KW-1185">Reference proteome</keyword>
<evidence type="ECO:0000256" key="2">
    <source>
        <dbReference type="ARBA" id="ARBA00022679"/>
    </source>
</evidence>
<dbReference type="FunFam" id="3.90.260.10:FF:000001">
    <property type="entry name" value="Protein-glutamine gamma-glutamyltransferase 2"/>
    <property type="match status" value="1"/>
</dbReference>
<keyword evidence="3 9" id="KW-0479">Metal-binding</keyword>
<dbReference type="InterPro" id="IPR014756">
    <property type="entry name" value="Ig_E-set"/>
</dbReference>
<feature type="active site" evidence="8">
    <location>
        <position position="380"/>
    </location>
</feature>
<dbReference type="Pfam" id="PF00927">
    <property type="entry name" value="Transglut_C"/>
    <property type="match status" value="2"/>
</dbReference>
<dbReference type="InterPro" id="IPR038765">
    <property type="entry name" value="Papain-like_cys_pep_sf"/>
</dbReference>
<dbReference type="PIRSF" id="PIRSF000459">
    <property type="entry name" value="TGM_EBP42"/>
    <property type="match status" value="1"/>
</dbReference>
<dbReference type="EMBL" id="JAAMOB010000024">
    <property type="protein sequence ID" value="KAF4096114.1"/>
    <property type="molecule type" value="Genomic_DNA"/>
</dbReference>
<evidence type="ECO:0000256" key="1">
    <source>
        <dbReference type="ARBA" id="ARBA00005968"/>
    </source>
</evidence>
<dbReference type="Pfam" id="PF00868">
    <property type="entry name" value="Transglut_N"/>
    <property type="match status" value="1"/>
</dbReference>
<dbReference type="PANTHER" id="PTHR11590:SF42">
    <property type="entry name" value="COAGULATION FACTOR XIII A CHAIN"/>
    <property type="match status" value="1"/>
</dbReference>
<name>A0A7J6BMB2_9TELE</name>
<evidence type="ECO:0000256" key="4">
    <source>
        <dbReference type="ARBA" id="ARBA00022837"/>
    </source>
</evidence>
<evidence type="ECO:0000256" key="8">
    <source>
        <dbReference type="PIRSR" id="PIRSR000459-1"/>
    </source>
</evidence>
<dbReference type="InterPro" id="IPR036238">
    <property type="entry name" value="Transglutaminase_C_sf"/>
</dbReference>
<dbReference type="InterPro" id="IPR013783">
    <property type="entry name" value="Ig-like_fold"/>
</dbReference>
<evidence type="ECO:0000256" key="7">
    <source>
        <dbReference type="ARBA" id="ARBA00051843"/>
    </source>
</evidence>
<feature type="domain" description="Transglutaminase-like" evidence="10">
    <location>
        <begin position="313"/>
        <end position="406"/>
    </location>
</feature>
<comment type="catalytic activity">
    <reaction evidence="7">
        <text>L-glutaminyl-[protein] + L-lysyl-[protein] = [protein]-L-lysyl-N(6)-5-L-glutamyl-[protein] + NH4(+)</text>
        <dbReference type="Rhea" id="RHEA:54816"/>
        <dbReference type="Rhea" id="RHEA-COMP:9752"/>
        <dbReference type="Rhea" id="RHEA-COMP:10207"/>
        <dbReference type="Rhea" id="RHEA-COMP:14005"/>
        <dbReference type="ChEBI" id="CHEBI:28938"/>
        <dbReference type="ChEBI" id="CHEBI:29969"/>
        <dbReference type="ChEBI" id="CHEBI:30011"/>
        <dbReference type="ChEBI" id="CHEBI:138370"/>
        <dbReference type="EC" id="2.3.2.13"/>
    </reaction>
</comment>
<feature type="binding site" evidence="9">
    <location>
        <position position="497"/>
    </location>
    <ligand>
        <name>Ca(2+)</name>
        <dbReference type="ChEBI" id="CHEBI:29108"/>
    </ligand>
</feature>